<sequence length="384" mass="40367">MDGSGSARINRGGFLLFAALVSAALLYTVWPFVWALFWAALAAIMFRPLVDAVRPVVGGENRATLLTLLIITFAVVVPAIVIGSIVVRQATQVYVLLRDGGGIDAAGWFDRAHAFLPEQARVALDRSGYGDYAVIEARLSEFLRDSLGLIARRAVDIGGNVFAFVLTFIVGFYTSYFLLRDAPRLGRAIRDALPLDPAASMRLCDSFLSVVRATIKGSVVVGVVQGFLGAITFWIVDLPSVALFGVLMAILSLVPALGPAIVWIPAAAYLLLSGAVWQGLVVIASGVLVIGMADNILRPILVGRDTGLPDWVVLVTTLGGIAMFGLSGIVIGPVVAALFLVSVSILGEMRGIASGEAVREGDFKAAEEGASAEAATVEPGPETT</sequence>
<evidence type="ECO:0000256" key="1">
    <source>
        <dbReference type="ARBA" id="ARBA00004141"/>
    </source>
</evidence>
<feature type="transmembrane region" description="Helical" evidence="6">
    <location>
        <begin position="269"/>
        <end position="291"/>
    </location>
</feature>
<evidence type="ECO:0000256" key="5">
    <source>
        <dbReference type="ARBA" id="ARBA00023136"/>
    </source>
</evidence>
<comment type="subcellular location">
    <subcellularLocation>
        <location evidence="1">Membrane</location>
        <topology evidence="1">Multi-pass membrane protein</topology>
    </subcellularLocation>
</comment>
<dbReference type="OrthoDB" id="106838at2"/>
<dbReference type="Proteomes" id="UP000275232">
    <property type="component" value="Unassembled WGS sequence"/>
</dbReference>
<gene>
    <name evidence="7" type="ORF">EG799_09840</name>
</gene>
<feature type="transmembrane region" description="Helical" evidence="6">
    <location>
        <begin position="157"/>
        <end position="179"/>
    </location>
</feature>
<keyword evidence="5 6" id="KW-0472">Membrane</keyword>
<dbReference type="InterPro" id="IPR002549">
    <property type="entry name" value="AI-2E-like"/>
</dbReference>
<accession>A0A3N5CT95</accession>
<evidence type="ECO:0000313" key="7">
    <source>
        <dbReference type="EMBL" id="RPF71887.1"/>
    </source>
</evidence>
<keyword evidence="8" id="KW-1185">Reference proteome</keyword>
<organism evidence="7 8">
    <name type="scientific">Aurantiacibacter spongiae</name>
    <dbReference type="NCBI Taxonomy" id="2488860"/>
    <lineage>
        <taxon>Bacteria</taxon>
        <taxon>Pseudomonadati</taxon>
        <taxon>Pseudomonadota</taxon>
        <taxon>Alphaproteobacteria</taxon>
        <taxon>Sphingomonadales</taxon>
        <taxon>Erythrobacteraceae</taxon>
        <taxon>Aurantiacibacter</taxon>
    </lineage>
</organism>
<comment type="caution">
    <text evidence="7">The sequence shown here is derived from an EMBL/GenBank/DDBJ whole genome shotgun (WGS) entry which is preliminary data.</text>
</comment>
<feature type="transmembrane region" description="Helical" evidence="6">
    <location>
        <begin position="65"/>
        <end position="87"/>
    </location>
</feature>
<feature type="transmembrane region" description="Helical" evidence="6">
    <location>
        <begin position="12"/>
        <end position="30"/>
    </location>
</feature>
<name>A0A3N5CT95_9SPHN</name>
<evidence type="ECO:0000256" key="6">
    <source>
        <dbReference type="SAM" id="Phobius"/>
    </source>
</evidence>
<protein>
    <submittedName>
        <fullName evidence="7">AI-2E family transporter</fullName>
    </submittedName>
</protein>
<dbReference type="PANTHER" id="PTHR21716">
    <property type="entry name" value="TRANSMEMBRANE PROTEIN"/>
    <property type="match status" value="1"/>
</dbReference>
<comment type="similarity">
    <text evidence="2">Belongs to the autoinducer-2 exporter (AI-2E) (TC 2.A.86) family.</text>
</comment>
<evidence type="ECO:0000313" key="8">
    <source>
        <dbReference type="Proteomes" id="UP000275232"/>
    </source>
</evidence>
<keyword evidence="3 6" id="KW-0812">Transmembrane</keyword>
<feature type="transmembrane region" description="Helical" evidence="6">
    <location>
        <begin position="311"/>
        <end position="341"/>
    </location>
</feature>
<evidence type="ECO:0000256" key="4">
    <source>
        <dbReference type="ARBA" id="ARBA00022989"/>
    </source>
</evidence>
<evidence type="ECO:0000256" key="3">
    <source>
        <dbReference type="ARBA" id="ARBA00022692"/>
    </source>
</evidence>
<dbReference type="RefSeq" id="WP_123880754.1">
    <property type="nucleotide sequence ID" value="NZ_RPFZ01000001.1"/>
</dbReference>
<reference evidence="7 8" key="1">
    <citation type="submission" date="2018-11" db="EMBL/GenBank/DDBJ databases">
        <title>Erythrobacter spongiae sp. nov., isolated from a marine sponge.</title>
        <authorList>
            <person name="Zhuang L."/>
            <person name="Luo L."/>
        </authorList>
    </citation>
    <scope>NUCLEOTIDE SEQUENCE [LARGE SCALE GENOMIC DNA]</scope>
    <source>
        <strain evidence="7 8">HN-E23</strain>
    </source>
</reference>
<feature type="transmembrane region" description="Helical" evidence="6">
    <location>
        <begin position="217"/>
        <end position="236"/>
    </location>
</feature>
<dbReference type="AlphaFoldDB" id="A0A3N5CT95"/>
<dbReference type="Pfam" id="PF01594">
    <property type="entry name" value="AI-2E_transport"/>
    <property type="match status" value="1"/>
</dbReference>
<dbReference type="EMBL" id="RPFZ01000001">
    <property type="protein sequence ID" value="RPF71887.1"/>
    <property type="molecule type" value="Genomic_DNA"/>
</dbReference>
<dbReference type="GO" id="GO:0016020">
    <property type="term" value="C:membrane"/>
    <property type="evidence" value="ECO:0007669"/>
    <property type="project" value="UniProtKB-SubCell"/>
</dbReference>
<proteinExistence type="inferred from homology"/>
<evidence type="ECO:0000256" key="2">
    <source>
        <dbReference type="ARBA" id="ARBA00009773"/>
    </source>
</evidence>
<keyword evidence="4 6" id="KW-1133">Transmembrane helix</keyword>
<dbReference type="PANTHER" id="PTHR21716:SF4">
    <property type="entry name" value="TRANSMEMBRANE PROTEIN 245"/>
    <property type="match status" value="1"/>
</dbReference>
<feature type="transmembrane region" description="Helical" evidence="6">
    <location>
        <begin position="242"/>
        <end position="262"/>
    </location>
</feature>